<keyword evidence="1" id="KW-0479">Metal-binding</keyword>
<dbReference type="Proteomes" id="UP000285060">
    <property type="component" value="Unassembled WGS sequence"/>
</dbReference>
<keyword evidence="1" id="KW-0863">Zinc-finger</keyword>
<evidence type="ECO:0000259" key="3">
    <source>
        <dbReference type="PROSITE" id="PS50157"/>
    </source>
</evidence>
<gene>
    <name evidence="4" type="ORF">DYB32_005795</name>
</gene>
<reference evidence="4 5" key="1">
    <citation type="submission" date="2018-08" db="EMBL/GenBank/DDBJ databases">
        <title>Aphanomyces genome sequencing and annotation.</title>
        <authorList>
            <person name="Minardi D."/>
            <person name="Oidtmann B."/>
            <person name="Van Der Giezen M."/>
            <person name="Studholme D.J."/>
        </authorList>
    </citation>
    <scope>NUCLEOTIDE SEQUENCE [LARGE SCALE GENOMIC DNA]</scope>
    <source>
        <strain evidence="4 5">NJM0002</strain>
    </source>
</reference>
<name>A0A418ATJ2_9STRA</name>
<comment type="caution">
    <text evidence="4">The sequence shown here is derived from an EMBL/GenBank/DDBJ whole genome shotgun (WGS) entry which is preliminary data.</text>
</comment>
<dbReference type="InterPro" id="IPR011333">
    <property type="entry name" value="SKP1/BTB/POZ_sf"/>
</dbReference>
<feature type="domain" description="C2H2-type" evidence="3">
    <location>
        <begin position="215"/>
        <end position="242"/>
    </location>
</feature>
<protein>
    <recommendedName>
        <fullName evidence="3">C2H2-type domain-containing protein</fullName>
    </recommendedName>
</protein>
<dbReference type="AlphaFoldDB" id="A0A418ATJ2"/>
<dbReference type="VEuPathDB" id="FungiDB:H310_04345"/>
<feature type="region of interest" description="Disordered" evidence="2">
    <location>
        <begin position="268"/>
        <end position="288"/>
    </location>
</feature>
<dbReference type="InterPro" id="IPR002110">
    <property type="entry name" value="Ankyrin_rpt"/>
</dbReference>
<dbReference type="Gene3D" id="3.30.710.10">
    <property type="entry name" value="Potassium Channel Kv1.1, Chain A"/>
    <property type="match status" value="1"/>
</dbReference>
<dbReference type="SUPFAM" id="SSF140860">
    <property type="entry name" value="Pseudo ankyrin repeat-like"/>
    <property type="match status" value="1"/>
</dbReference>
<dbReference type="VEuPathDB" id="FungiDB:H310_04346"/>
<dbReference type="InterPro" id="IPR013087">
    <property type="entry name" value="Znf_C2H2_type"/>
</dbReference>
<evidence type="ECO:0000313" key="4">
    <source>
        <dbReference type="EMBL" id="RHY28668.1"/>
    </source>
</evidence>
<feature type="compositionally biased region" description="Low complexity" evidence="2">
    <location>
        <begin position="268"/>
        <end position="278"/>
    </location>
</feature>
<accession>A0A418ATJ2</accession>
<organism evidence="4 5">
    <name type="scientific">Aphanomyces invadans</name>
    <dbReference type="NCBI Taxonomy" id="157072"/>
    <lineage>
        <taxon>Eukaryota</taxon>
        <taxon>Sar</taxon>
        <taxon>Stramenopiles</taxon>
        <taxon>Oomycota</taxon>
        <taxon>Saprolegniomycetes</taxon>
        <taxon>Saprolegniales</taxon>
        <taxon>Verrucalvaceae</taxon>
        <taxon>Aphanomyces</taxon>
    </lineage>
</organism>
<keyword evidence="1" id="KW-0862">Zinc</keyword>
<dbReference type="PROSITE" id="PS00028">
    <property type="entry name" value="ZINC_FINGER_C2H2_1"/>
    <property type="match status" value="1"/>
</dbReference>
<keyword evidence="5" id="KW-1185">Reference proteome</keyword>
<dbReference type="PROSITE" id="PS50157">
    <property type="entry name" value="ZINC_FINGER_C2H2_2"/>
    <property type="match status" value="1"/>
</dbReference>
<dbReference type="GO" id="GO:0008270">
    <property type="term" value="F:zinc ion binding"/>
    <property type="evidence" value="ECO:0007669"/>
    <property type="project" value="UniProtKB-KW"/>
</dbReference>
<dbReference type="InterPro" id="IPR036770">
    <property type="entry name" value="Ankyrin_rpt-contain_sf"/>
</dbReference>
<evidence type="ECO:0000256" key="1">
    <source>
        <dbReference type="PROSITE-ProRule" id="PRU00042"/>
    </source>
</evidence>
<feature type="compositionally biased region" description="Pro residues" evidence="2">
    <location>
        <begin position="279"/>
        <end position="288"/>
    </location>
</feature>
<dbReference type="Gene3D" id="1.25.40.20">
    <property type="entry name" value="Ankyrin repeat-containing domain"/>
    <property type="match status" value="1"/>
</dbReference>
<dbReference type="Pfam" id="PF12796">
    <property type="entry name" value="Ank_2"/>
    <property type="match status" value="1"/>
</dbReference>
<dbReference type="SUPFAM" id="SSF54695">
    <property type="entry name" value="POZ domain"/>
    <property type="match status" value="1"/>
</dbReference>
<evidence type="ECO:0000313" key="5">
    <source>
        <dbReference type="Proteomes" id="UP000285060"/>
    </source>
</evidence>
<sequence length="376" mass="40474">MAIARKDPKSLLAALVATDSPLGAAEVGCFCINRDWNLFRVMLNFLRDGVLPNDPKLLRALCTSDGPKKDEKPDPYAWWKGSKYKGNDYAKFLTDQLAIETGPPTANPPSKRPASSGDLELPFAIDVFKAHITSLHQRGAACKDAPLSVTTVSTYGLTRVRTYASSTSLGHEMATFLMEDDELRAVVADIRVCGNGVLTFTSHRHLEWHATHGRLPCSMCGKFFKGPKGIRVHQMLHHGSSFASAQGEALATDLQIVVYTAPLVVPSRDSASSTSPSPTSHPPVPSVPAPIARISNPGILAAQGGHLSTLKQLVEQRGWNPLSEDHNGCNALVWAAGAGHVDICEYLVTTCGLDARALQGKRGRCIMAIDCPCFLV</sequence>
<proteinExistence type="predicted"/>
<evidence type="ECO:0000256" key="2">
    <source>
        <dbReference type="SAM" id="MobiDB-lite"/>
    </source>
</evidence>
<dbReference type="EMBL" id="QUSY01000548">
    <property type="protein sequence ID" value="RHY28668.1"/>
    <property type="molecule type" value="Genomic_DNA"/>
</dbReference>